<dbReference type="AlphaFoldDB" id="A0A8R7QCR0"/>
<reference evidence="1" key="2">
    <citation type="submission" date="2018-03" db="EMBL/GenBank/DDBJ databases">
        <title>The Triticum urartu genome reveals the dynamic nature of wheat genome evolution.</title>
        <authorList>
            <person name="Ling H."/>
            <person name="Ma B."/>
            <person name="Shi X."/>
            <person name="Liu H."/>
            <person name="Dong L."/>
            <person name="Sun H."/>
            <person name="Cao Y."/>
            <person name="Gao Q."/>
            <person name="Zheng S."/>
            <person name="Li Y."/>
            <person name="Yu Y."/>
            <person name="Du H."/>
            <person name="Qi M."/>
            <person name="Li Y."/>
            <person name="Yu H."/>
            <person name="Cui Y."/>
            <person name="Wang N."/>
            <person name="Chen C."/>
            <person name="Wu H."/>
            <person name="Zhao Y."/>
            <person name="Zhang J."/>
            <person name="Li Y."/>
            <person name="Zhou W."/>
            <person name="Zhang B."/>
            <person name="Hu W."/>
            <person name="Eijk M."/>
            <person name="Tang J."/>
            <person name="Witsenboer H."/>
            <person name="Zhao S."/>
            <person name="Li Z."/>
            <person name="Zhang A."/>
            <person name="Wang D."/>
            <person name="Liang C."/>
        </authorList>
    </citation>
    <scope>NUCLEOTIDE SEQUENCE [LARGE SCALE GENOMIC DNA]</scope>
    <source>
        <strain evidence="1">cv. G1812</strain>
    </source>
</reference>
<name>A0A8R7QCR0_TRIUA</name>
<proteinExistence type="predicted"/>
<dbReference type="Gramene" id="TuG1812G0500001097.01.T03">
    <property type="protein sequence ID" value="TuG1812G0500001097.01.T03"/>
    <property type="gene ID" value="TuG1812G0500001097.01"/>
</dbReference>
<dbReference type="EnsemblPlants" id="TuG1812G0500001097.01.T03">
    <property type="protein sequence ID" value="TuG1812G0500001097.01.T03"/>
    <property type="gene ID" value="TuG1812G0500001097.01"/>
</dbReference>
<evidence type="ECO:0000313" key="1">
    <source>
        <dbReference type="EnsemblPlants" id="TuG1812G0500001097.01.T03"/>
    </source>
</evidence>
<organism evidence="1 2">
    <name type="scientific">Triticum urartu</name>
    <name type="common">Red wild einkorn</name>
    <name type="synonym">Crithodium urartu</name>
    <dbReference type="NCBI Taxonomy" id="4572"/>
    <lineage>
        <taxon>Eukaryota</taxon>
        <taxon>Viridiplantae</taxon>
        <taxon>Streptophyta</taxon>
        <taxon>Embryophyta</taxon>
        <taxon>Tracheophyta</taxon>
        <taxon>Spermatophyta</taxon>
        <taxon>Magnoliopsida</taxon>
        <taxon>Liliopsida</taxon>
        <taxon>Poales</taxon>
        <taxon>Poaceae</taxon>
        <taxon>BOP clade</taxon>
        <taxon>Pooideae</taxon>
        <taxon>Triticodae</taxon>
        <taxon>Triticeae</taxon>
        <taxon>Triticinae</taxon>
        <taxon>Triticum</taxon>
    </lineage>
</organism>
<reference evidence="2" key="1">
    <citation type="journal article" date="2013" name="Nature">
        <title>Draft genome of the wheat A-genome progenitor Triticum urartu.</title>
        <authorList>
            <person name="Ling H.Q."/>
            <person name="Zhao S."/>
            <person name="Liu D."/>
            <person name="Wang J."/>
            <person name="Sun H."/>
            <person name="Zhang C."/>
            <person name="Fan H."/>
            <person name="Li D."/>
            <person name="Dong L."/>
            <person name="Tao Y."/>
            <person name="Gao C."/>
            <person name="Wu H."/>
            <person name="Li Y."/>
            <person name="Cui Y."/>
            <person name="Guo X."/>
            <person name="Zheng S."/>
            <person name="Wang B."/>
            <person name="Yu K."/>
            <person name="Liang Q."/>
            <person name="Yang W."/>
            <person name="Lou X."/>
            <person name="Chen J."/>
            <person name="Feng M."/>
            <person name="Jian J."/>
            <person name="Zhang X."/>
            <person name="Luo G."/>
            <person name="Jiang Y."/>
            <person name="Liu J."/>
            <person name="Wang Z."/>
            <person name="Sha Y."/>
            <person name="Zhang B."/>
            <person name="Wu H."/>
            <person name="Tang D."/>
            <person name="Shen Q."/>
            <person name="Xue P."/>
            <person name="Zou S."/>
            <person name="Wang X."/>
            <person name="Liu X."/>
            <person name="Wang F."/>
            <person name="Yang Y."/>
            <person name="An X."/>
            <person name="Dong Z."/>
            <person name="Zhang K."/>
            <person name="Zhang X."/>
            <person name="Luo M.C."/>
            <person name="Dvorak J."/>
            <person name="Tong Y."/>
            <person name="Wang J."/>
            <person name="Yang H."/>
            <person name="Li Z."/>
            <person name="Wang D."/>
            <person name="Zhang A."/>
            <person name="Wang J."/>
        </authorList>
    </citation>
    <scope>NUCLEOTIDE SEQUENCE</scope>
    <source>
        <strain evidence="2">cv. G1812</strain>
    </source>
</reference>
<protein>
    <submittedName>
        <fullName evidence="1">Uncharacterized protein</fullName>
    </submittedName>
</protein>
<dbReference type="Proteomes" id="UP000015106">
    <property type="component" value="Chromosome 5"/>
</dbReference>
<keyword evidence="2" id="KW-1185">Reference proteome</keyword>
<sequence>MIEEVLLQIKVGRSICWESSVTWLWVTRYAKAICFIVT</sequence>
<evidence type="ECO:0000313" key="2">
    <source>
        <dbReference type="Proteomes" id="UP000015106"/>
    </source>
</evidence>
<accession>A0A8R7QCR0</accession>
<reference evidence="1" key="3">
    <citation type="submission" date="2022-06" db="UniProtKB">
        <authorList>
            <consortium name="EnsemblPlants"/>
        </authorList>
    </citation>
    <scope>IDENTIFICATION</scope>
</reference>